<dbReference type="InterPro" id="IPR036457">
    <property type="entry name" value="PPM-type-like_dom_sf"/>
</dbReference>
<evidence type="ECO:0000259" key="1">
    <source>
        <dbReference type="SMART" id="SM00331"/>
    </source>
</evidence>
<gene>
    <name evidence="2" type="ORF">Voc01_081850</name>
</gene>
<dbReference type="SUPFAM" id="SSF55874">
    <property type="entry name" value="ATPase domain of HSP90 chaperone/DNA topoisomerase II/histidine kinase"/>
    <property type="match status" value="1"/>
</dbReference>
<dbReference type="InterPro" id="IPR036890">
    <property type="entry name" value="HATPase_C_sf"/>
</dbReference>
<evidence type="ECO:0000313" key="2">
    <source>
        <dbReference type="EMBL" id="GIJ73268.1"/>
    </source>
</evidence>
<dbReference type="SUPFAM" id="SSF81606">
    <property type="entry name" value="PP2C-like"/>
    <property type="match status" value="1"/>
</dbReference>
<dbReference type="RefSeq" id="WP_307781608.1">
    <property type="nucleotide sequence ID" value="NZ_BOPH01000112.1"/>
</dbReference>
<dbReference type="SMART" id="SM00331">
    <property type="entry name" value="PP2C_SIG"/>
    <property type="match status" value="1"/>
</dbReference>
<dbReference type="InterPro" id="IPR003594">
    <property type="entry name" value="HATPase_dom"/>
</dbReference>
<dbReference type="EMBL" id="BOPH01000112">
    <property type="protein sequence ID" value="GIJ73268.1"/>
    <property type="molecule type" value="Genomic_DNA"/>
</dbReference>
<evidence type="ECO:0000313" key="3">
    <source>
        <dbReference type="Proteomes" id="UP000635606"/>
    </source>
</evidence>
<accession>A0A8J4A304</accession>
<dbReference type="AlphaFoldDB" id="A0A8J4A304"/>
<dbReference type="Proteomes" id="UP000635606">
    <property type="component" value="Unassembled WGS sequence"/>
</dbReference>
<dbReference type="Pfam" id="PF13581">
    <property type="entry name" value="HATPase_c_2"/>
    <property type="match status" value="1"/>
</dbReference>
<organism evidence="2 3">
    <name type="scientific">Virgisporangium ochraceum</name>
    <dbReference type="NCBI Taxonomy" id="65505"/>
    <lineage>
        <taxon>Bacteria</taxon>
        <taxon>Bacillati</taxon>
        <taxon>Actinomycetota</taxon>
        <taxon>Actinomycetes</taxon>
        <taxon>Micromonosporales</taxon>
        <taxon>Micromonosporaceae</taxon>
        <taxon>Virgisporangium</taxon>
    </lineage>
</organism>
<keyword evidence="3" id="KW-1185">Reference proteome</keyword>
<dbReference type="Gene3D" id="3.60.40.10">
    <property type="entry name" value="PPM-type phosphatase domain"/>
    <property type="match status" value="1"/>
</dbReference>
<sequence length="354" mass="35979">MGPLTGPPADGTPTRGGSAGVFEDAGWFRVEEVTSAGSARRAAAEAGRRLGFSETRLGELSIAATELATNLARHAVDGRLLVRYLRRDGAGGVLLVAVDSGPGMVDLDASGRDGHSTSGTLGIGLGAVRRLATRSDGYSLPGRGTVIAAEFWPAAPPAKAPGGADVDGVIRPITGEKVAGDALAVRHTAAGALLLVSDGLGHGPLAATASAAAVEAFHGAPDGSPAAVVEHLHRRMSHTRGAAVAVAAVDRAAGTVRYAGLGNIAGVVVRPGERRPMVSLPGIAGHQRRTVREFEYPLPPGAAVVMHTDGLADRWRVEDYPGLLGHRAVVVAATLLRDAGVRRDDAGILVAAPS</sequence>
<dbReference type="InterPro" id="IPR039248">
    <property type="entry name" value="Ptase_RsbX"/>
</dbReference>
<feature type="domain" description="PPM-type phosphatase" evidence="1">
    <location>
        <begin position="165"/>
        <end position="353"/>
    </location>
</feature>
<dbReference type="PANTHER" id="PTHR35801">
    <property type="entry name" value="PHOSPHOSERINE PHOSPHATASE RSBX"/>
    <property type="match status" value="1"/>
</dbReference>
<name>A0A8J4A304_9ACTN</name>
<protein>
    <submittedName>
        <fullName evidence="2">Transcriptional regulator</fullName>
    </submittedName>
</protein>
<dbReference type="PANTHER" id="PTHR35801:SF1">
    <property type="entry name" value="PHOSPHOSERINE PHOSPHATASE RSBX"/>
    <property type="match status" value="1"/>
</dbReference>
<dbReference type="Pfam" id="PF07228">
    <property type="entry name" value="SpoIIE"/>
    <property type="match status" value="1"/>
</dbReference>
<dbReference type="InterPro" id="IPR001932">
    <property type="entry name" value="PPM-type_phosphatase-like_dom"/>
</dbReference>
<dbReference type="Gene3D" id="3.30.565.10">
    <property type="entry name" value="Histidine kinase-like ATPase, C-terminal domain"/>
    <property type="match status" value="1"/>
</dbReference>
<reference evidence="2" key="1">
    <citation type="submission" date="2021-01" db="EMBL/GenBank/DDBJ databases">
        <title>Whole genome shotgun sequence of Virgisporangium ochraceum NBRC 16418.</title>
        <authorList>
            <person name="Komaki H."/>
            <person name="Tamura T."/>
        </authorList>
    </citation>
    <scope>NUCLEOTIDE SEQUENCE</scope>
    <source>
        <strain evidence="2">NBRC 16418</strain>
    </source>
</reference>
<comment type="caution">
    <text evidence="2">The sequence shown here is derived from an EMBL/GenBank/DDBJ whole genome shotgun (WGS) entry which is preliminary data.</text>
</comment>
<proteinExistence type="predicted"/>